<evidence type="ECO:0000256" key="13">
    <source>
        <dbReference type="ARBA" id="ARBA00023136"/>
    </source>
</evidence>
<evidence type="ECO:0000256" key="8">
    <source>
        <dbReference type="ARBA" id="ARBA00022573"/>
    </source>
</evidence>
<dbReference type="AlphaFoldDB" id="A0A0A1DRH8"/>
<sequence>MNVAVVGRSLRLSIGMLTALRVPIVLRVTPGVATGALLLAPLAVLPLGVLVGVVVWAGGRLDLPALGVAFAALAVLAVGSRALHLDGLSDVADGLTSSYDRERSLAVMKSGTAGPAGVAALVLVLGAQAAGLMWFVGLGGEVRSAVVAGAAVCASRAALWITACSLVPPAREDGLGVTFTRRVPVTVAALGWIGLAALAVLVDPVRGPVSVAVAGLVVAALTAHTVRRFGGVTGDVFGAGIELALAVLLLGLAGA</sequence>
<evidence type="ECO:0000256" key="11">
    <source>
        <dbReference type="ARBA" id="ARBA00022842"/>
    </source>
</evidence>
<evidence type="ECO:0000256" key="16">
    <source>
        <dbReference type="ARBA" id="ARBA00032853"/>
    </source>
</evidence>
<evidence type="ECO:0000256" key="4">
    <source>
        <dbReference type="ARBA" id="ARBA00010561"/>
    </source>
</evidence>
<comment type="catalytic activity">
    <reaction evidence="18 19">
        <text>alpha-ribazole 5'-phosphate + adenosylcob(III)inamide-GDP = adenosylcob(III)alamin 5'-phosphate + GMP + H(+)</text>
        <dbReference type="Rhea" id="RHEA:23560"/>
        <dbReference type="ChEBI" id="CHEBI:15378"/>
        <dbReference type="ChEBI" id="CHEBI:57918"/>
        <dbReference type="ChEBI" id="CHEBI:58115"/>
        <dbReference type="ChEBI" id="CHEBI:60487"/>
        <dbReference type="ChEBI" id="CHEBI:60493"/>
        <dbReference type="EC" id="2.7.8.26"/>
    </reaction>
</comment>
<evidence type="ECO:0000256" key="15">
    <source>
        <dbReference type="ARBA" id="ARBA00032605"/>
    </source>
</evidence>
<feature type="transmembrane region" description="Helical" evidence="19">
    <location>
        <begin position="35"/>
        <end position="56"/>
    </location>
</feature>
<dbReference type="EC" id="2.7.8.26" evidence="5 19"/>
<keyword evidence="8 19" id="KW-0169">Cobalamin biosynthesis</keyword>
<comment type="catalytic activity">
    <reaction evidence="17 19">
        <text>alpha-ribazole + adenosylcob(III)inamide-GDP = adenosylcob(III)alamin + GMP + H(+)</text>
        <dbReference type="Rhea" id="RHEA:16049"/>
        <dbReference type="ChEBI" id="CHEBI:10329"/>
        <dbReference type="ChEBI" id="CHEBI:15378"/>
        <dbReference type="ChEBI" id="CHEBI:18408"/>
        <dbReference type="ChEBI" id="CHEBI:58115"/>
        <dbReference type="ChEBI" id="CHEBI:60487"/>
        <dbReference type="EC" id="2.7.8.26"/>
    </reaction>
</comment>
<accession>A0A0A1DRH8</accession>
<feature type="transmembrane region" description="Helical" evidence="19">
    <location>
        <begin position="63"/>
        <end position="83"/>
    </location>
</feature>
<evidence type="ECO:0000256" key="10">
    <source>
        <dbReference type="ARBA" id="ARBA00022692"/>
    </source>
</evidence>
<dbReference type="Proteomes" id="UP000030300">
    <property type="component" value="Chromosome"/>
</dbReference>
<dbReference type="PANTHER" id="PTHR34148:SF1">
    <property type="entry name" value="ADENOSYLCOBINAMIDE-GDP RIBAZOLETRANSFERASE"/>
    <property type="match status" value="1"/>
</dbReference>
<evidence type="ECO:0000256" key="17">
    <source>
        <dbReference type="ARBA" id="ARBA00048623"/>
    </source>
</evidence>
<feature type="transmembrane region" description="Helical" evidence="19">
    <location>
        <begin position="183"/>
        <end position="202"/>
    </location>
</feature>
<evidence type="ECO:0000256" key="6">
    <source>
        <dbReference type="ARBA" id="ARBA00015850"/>
    </source>
</evidence>
<feature type="transmembrane region" description="Helical" evidence="19">
    <location>
        <begin position="118"/>
        <end position="138"/>
    </location>
</feature>
<dbReference type="GO" id="GO:0008818">
    <property type="term" value="F:cobalamin 5'-phosphate synthase activity"/>
    <property type="evidence" value="ECO:0007669"/>
    <property type="project" value="UniProtKB-UniRule"/>
</dbReference>
<evidence type="ECO:0000256" key="7">
    <source>
        <dbReference type="ARBA" id="ARBA00022475"/>
    </source>
</evidence>
<dbReference type="PANTHER" id="PTHR34148">
    <property type="entry name" value="ADENOSYLCOBINAMIDE-GDP RIBAZOLETRANSFERASE"/>
    <property type="match status" value="1"/>
</dbReference>
<dbReference type="GO" id="GO:0051073">
    <property type="term" value="F:adenosylcobinamide-GDP ribazoletransferase activity"/>
    <property type="evidence" value="ECO:0007669"/>
    <property type="project" value="UniProtKB-UniRule"/>
</dbReference>
<keyword evidence="9 19" id="KW-0808">Transferase</keyword>
<evidence type="ECO:0000256" key="5">
    <source>
        <dbReference type="ARBA" id="ARBA00013200"/>
    </source>
</evidence>
<dbReference type="HAMAP" id="MF_00719">
    <property type="entry name" value="CobS"/>
    <property type="match status" value="1"/>
</dbReference>
<comment type="cofactor">
    <cofactor evidence="1 19">
        <name>Mg(2+)</name>
        <dbReference type="ChEBI" id="CHEBI:18420"/>
    </cofactor>
</comment>
<evidence type="ECO:0000256" key="9">
    <source>
        <dbReference type="ARBA" id="ARBA00022679"/>
    </source>
</evidence>
<keyword evidence="13 19" id="KW-0472">Membrane</keyword>
<dbReference type="Pfam" id="PF02654">
    <property type="entry name" value="CobS"/>
    <property type="match status" value="1"/>
</dbReference>
<evidence type="ECO:0000256" key="1">
    <source>
        <dbReference type="ARBA" id="ARBA00001946"/>
    </source>
</evidence>
<dbReference type="HOGENOM" id="CLU_057426_0_2_11"/>
<evidence type="ECO:0000256" key="18">
    <source>
        <dbReference type="ARBA" id="ARBA00049504"/>
    </source>
</evidence>
<comment type="subcellular location">
    <subcellularLocation>
        <location evidence="2 19">Cell membrane</location>
        <topology evidence="2 19">Multi-pass membrane protein</topology>
    </subcellularLocation>
</comment>
<dbReference type="GO" id="GO:0005886">
    <property type="term" value="C:plasma membrane"/>
    <property type="evidence" value="ECO:0007669"/>
    <property type="project" value="UniProtKB-SubCell"/>
</dbReference>
<dbReference type="UniPathway" id="UPA00148">
    <property type="reaction ID" value="UER00238"/>
</dbReference>
<proteinExistence type="inferred from homology"/>
<evidence type="ECO:0000256" key="12">
    <source>
        <dbReference type="ARBA" id="ARBA00022989"/>
    </source>
</evidence>
<evidence type="ECO:0000256" key="14">
    <source>
        <dbReference type="ARBA" id="ARBA00025228"/>
    </source>
</evidence>
<keyword evidence="12 19" id="KW-1133">Transmembrane helix</keyword>
<evidence type="ECO:0000313" key="20">
    <source>
        <dbReference type="EMBL" id="AIY19991.2"/>
    </source>
</evidence>
<dbReference type="GO" id="GO:0009236">
    <property type="term" value="P:cobalamin biosynthetic process"/>
    <property type="evidence" value="ECO:0007669"/>
    <property type="project" value="UniProtKB-UniRule"/>
</dbReference>
<name>A0A0A1DRH8_NOCSI</name>
<dbReference type="EMBL" id="CP009896">
    <property type="protein sequence ID" value="AIY19991.2"/>
    <property type="molecule type" value="Genomic_DNA"/>
</dbReference>
<comment type="function">
    <text evidence="14 19">Joins adenosylcobinamide-GDP and alpha-ribazole to generate adenosylcobalamin (Ado-cobalamin). Also synthesizes adenosylcobalamin 5'-phosphate from adenosylcobinamide-GDP and alpha-ribazole 5'-phosphate.</text>
</comment>
<feature type="transmembrane region" description="Helical" evidence="19">
    <location>
        <begin position="209"/>
        <end position="230"/>
    </location>
</feature>
<dbReference type="eggNOG" id="COG0368">
    <property type="taxonomic scope" value="Bacteria"/>
</dbReference>
<dbReference type="STRING" id="2045.KR76_17000"/>
<evidence type="ECO:0000256" key="2">
    <source>
        <dbReference type="ARBA" id="ARBA00004651"/>
    </source>
</evidence>
<feature type="transmembrane region" description="Helical" evidence="19">
    <location>
        <begin position="236"/>
        <end position="254"/>
    </location>
</feature>
<gene>
    <name evidence="19" type="primary">cobS</name>
    <name evidence="20" type="ORF">KR76_17000</name>
</gene>
<feature type="transmembrane region" description="Helical" evidence="19">
    <location>
        <begin position="145"/>
        <end position="163"/>
    </location>
</feature>
<keyword evidence="10 19" id="KW-0812">Transmembrane</keyword>
<evidence type="ECO:0000256" key="19">
    <source>
        <dbReference type="HAMAP-Rule" id="MF_00719"/>
    </source>
</evidence>
<dbReference type="KEGG" id="psim:KR76_17000"/>
<evidence type="ECO:0000256" key="3">
    <source>
        <dbReference type="ARBA" id="ARBA00004663"/>
    </source>
</evidence>
<reference evidence="20 21" key="1">
    <citation type="journal article" date="2015" name="Genome Announc.">
        <title>Complete Genome Sequence of Steroid-Transforming Nocardioides simplex VKM Ac-2033D.</title>
        <authorList>
            <person name="Shtratnikova V.Y."/>
            <person name="Schelkunov M.I."/>
            <person name="Pekov Y.A."/>
            <person name="Fokina V.V."/>
            <person name="Logacheva M.D."/>
            <person name="Sokolov S.L."/>
            <person name="Bragin E.Y."/>
            <person name="Ashapkin V.V."/>
            <person name="Donova M.V."/>
        </authorList>
    </citation>
    <scope>NUCLEOTIDE SEQUENCE [LARGE SCALE GENOMIC DNA]</scope>
    <source>
        <strain evidence="20 21">VKM Ac-2033D</strain>
    </source>
</reference>
<keyword evidence="21" id="KW-1185">Reference proteome</keyword>
<comment type="similarity">
    <text evidence="4 19">Belongs to the CobS family.</text>
</comment>
<organism evidence="20 21">
    <name type="scientific">Nocardioides simplex</name>
    <name type="common">Arthrobacter simplex</name>
    <dbReference type="NCBI Taxonomy" id="2045"/>
    <lineage>
        <taxon>Bacteria</taxon>
        <taxon>Bacillati</taxon>
        <taxon>Actinomycetota</taxon>
        <taxon>Actinomycetes</taxon>
        <taxon>Propionibacteriales</taxon>
        <taxon>Nocardioidaceae</taxon>
        <taxon>Pimelobacter</taxon>
    </lineage>
</organism>
<keyword evidence="11 19" id="KW-0460">Magnesium</keyword>
<dbReference type="InterPro" id="IPR003805">
    <property type="entry name" value="CobS"/>
</dbReference>
<evidence type="ECO:0000313" key="21">
    <source>
        <dbReference type="Proteomes" id="UP000030300"/>
    </source>
</evidence>
<keyword evidence="7 19" id="KW-1003">Cell membrane</keyword>
<comment type="pathway">
    <text evidence="3 19">Cofactor biosynthesis; adenosylcobalamin biosynthesis; adenosylcobalamin from cob(II)yrinate a,c-diamide: step 7/7.</text>
</comment>
<protein>
    <recommendedName>
        <fullName evidence="6 19">Adenosylcobinamide-GDP ribazoletransferase</fullName>
        <ecNumber evidence="5 19">2.7.8.26</ecNumber>
    </recommendedName>
    <alternativeName>
        <fullName evidence="16 19">Cobalamin synthase</fullName>
    </alternativeName>
    <alternativeName>
        <fullName evidence="15 19">Cobalamin-5'-phosphate synthase</fullName>
    </alternativeName>
</protein>